<dbReference type="AlphaFoldDB" id="X1FR66"/>
<dbReference type="EMBL" id="BARU01024041">
    <property type="protein sequence ID" value="GAH47452.1"/>
    <property type="molecule type" value="Genomic_DNA"/>
</dbReference>
<accession>X1FR66</accession>
<name>X1FR66_9ZZZZ</name>
<sequence>MRIGYVALFVPLFGLTARAGEVGFTAKPRAAGARDRVKISFAVSKATDVEVAVLDSEGKVVRHLAAGVLGGEKGPPEPLKRGLRQELEWDLRDDFGEPAKGGPFKVRVRAGLGVKFGRFIGGDPCTFGAINSVAADEDGNVYVLGARGLLNQGHMALRVFDPEGRYLREIMPFPAGLPPGAMKDVARWDEGKRAFRPRNLKNLNPDFYGCPG</sequence>
<comment type="caution">
    <text evidence="1">The sequence shown here is derived from an EMBL/GenBank/DDBJ whole genome shotgun (WGS) entry which is preliminary data.</text>
</comment>
<gene>
    <name evidence="1" type="ORF">S03H2_38940</name>
</gene>
<reference evidence="1" key="1">
    <citation type="journal article" date="2014" name="Front. Microbiol.">
        <title>High frequency of phylogenetically diverse reductive dehalogenase-homologous genes in deep subseafloor sedimentary metagenomes.</title>
        <authorList>
            <person name="Kawai M."/>
            <person name="Futagami T."/>
            <person name="Toyoda A."/>
            <person name="Takaki Y."/>
            <person name="Nishi S."/>
            <person name="Hori S."/>
            <person name="Arai W."/>
            <person name="Tsubouchi T."/>
            <person name="Morono Y."/>
            <person name="Uchiyama I."/>
            <person name="Ito T."/>
            <person name="Fujiyama A."/>
            <person name="Inagaki F."/>
            <person name="Takami H."/>
        </authorList>
    </citation>
    <scope>NUCLEOTIDE SEQUENCE</scope>
    <source>
        <strain evidence="1">Expedition CK06-06</strain>
    </source>
</reference>
<organism evidence="1">
    <name type="scientific">marine sediment metagenome</name>
    <dbReference type="NCBI Taxonomy" id="412755"/>
    <lineage>
        <taxon>unclassified sequences</taxon>
        <taxon>metagenomes</taxon>
        <taxon>ecological metagenomes</taxon>
    </lineage>
</organism>
<feature type="non-terminal residue" evidence="1">
    <location>
        <position position="212"/>
    </location>
</feature>
<evidence type="ECO:0000313" key="1">
    <source>
        <dbReference type="EMBL" id="GAH47452.1"/>
    </source>
</evidence>
<dbReference type="Gene3D" id="2.60.40.4070">
    <property type="match status" value="1"/>
</dbReference>
<protein>
    <submittedName>
        <fullName evidence="1">Uncharacterized protein</fullName>
    </submittedName>
</protein>
<proteinExistence type="predicted"/>